<dbReference type="STRING" id="1236970.JCM9140_1122"/>
<proteinExistence type="inferred from homology"/>
<dbReference type="GO" id="GO:0006508">
    <property type="term" value="P:proteolysis"/>
    <property type="evidence" value="ECO:0007669"/>
    <property type="project" value="InterPro"/>
</dbReference>
<dbReference type="GO" id="GO:0004185">
    <property type="term" value="F:serine-type carboxypeptidase activity"/>
    <property type="evidence" value="ECO:0007669"/>
    <property type="project" value="InterPro"/>
</dbReference>
<dbReference type="Gene3D" id="3.40.710.10">
    <property type="entry name" value="DD-peptidase/beta-lactamase superfamily"/>
    <property type="match status" value="2"/>
</dbReference>
<dbReference type="PRINTS" id="PR00922">
    <property type="entry name" value="DADACBPTASE3"/>
</dbReference>
<dbReference type="Gene3D" id="3.50.80.20">
    <property type="entry name" value="D-Ala-D-Ala carboxypeptidase C, peptidase S13"/>
    <property type="match status" value="1"/>
</dbReference>
<gene>
    <name evidence="3" type="ORF">JCM9140_1122</name>
</gene>
<evidence type="ECO:0000313" key="3">
    <source>
        <dbReference type="EMBL" id="GAE25145.1"/>
    </source>
</evidence>
<comment type="similarity">
    <text evidence="1">Belongs to the peptidase S13 family.</text>
</comment>
<dbReference type="Pfam" id="PF02113">
    <property type="entry name" value="Peptidase_S13"/>
    <property type="match status" value="1"/>
</dbReference>
<dbReference type="AlphaFoldDB" id="W4PZM8"/>
<dbReference type="PANTHER" id="PTHR30023:SF0">
    <property type="entry name" value="PENICILLIN-SENSITIVE CARBOXYPEPTIDASE A"/>
    <property type="match status" value="1"/>
</dbReference>
<dbReference type="SUPFAM" id="SSF56601">
    <property type="entry name" value="beta-lactamase/transpeptidase-like"/>
    <property type="match status" value="1"/>
</dbReference>
<keyword evidence="4" id="KW-1185">Reference proteome</keyword>
<organism evidence="3 4">
    <name type="scientific">Halalkalibacter wakoensis JCM 9140</name>
    <dbReference type="NCBI Taxonomy" id="1236970"/>
    <lineage>
        <taxon>Bacteria</taxon>
        <taxon>Bacillati</taxon>
        <taxon>Bacillota</taxon>
        <taxon>Bacilli</taxon>
        <taxon>Bacillales</taxon>
        <taxon>Bacillaceae</taxon>
        <taxon>Halalkalibacter</taxon>
    </lineage>
</organism>
<accession>W4PZM8</accession>
<dbReference type="Proteomes" id="UP000018890">
    <property type="component" value="Unassembled WGS sequence"/>
</dbReference>
<dbReference type="EMBL" id="BAUT01000007">
    <property type="protein sequence ID" value="GAE25145.1"/>
    <property type="molecule type" value="Genomic_DNA"/>
</dbReference>
<keyword evidence="3" id="KW-0645">Protease</keyword>
<dbReference type="PANTHER" id="PTHR30023">
    <property type="entry name" value="D-ALANYL-D-ALANINE CARBOXYPEPTIDASE"/>
    <property type="match status" value="1"/>
</dbReference>
<reference evidence="3" key="1">
    <citation type="journal article" date="2014" name="Genome Announc.">
        <title>Draft Genome Sequences of Three Alkaliphilic Bacillus Strains, Bacillus wakoensis JCM 9140T, Bacillus akibai JCM 9157T, and Bacillus hemicellulosilyticus JCM 9152T.</title>
        <authorList>
            <person name="Yuki M."/>
            <person name="Oshima K."/>
            <person name="Suda W."/>
            <person name="Oshida Y."/>
            <person name="Kitamura K."/>
            <person name="Iida T."/>
            <person name="Hattori M."/>
            <person name="Ohkuma M."/>
        </authorList>
    </citation>
    <scope>NUCLEOTIDE SEQUENCE [LARGE SCALE GENOMIC DNA]</scope>
    <source>
        <strain evidence="3">JCM 9140</strain>
    </source>
</reference>
<evidence type="ECO:0000256" key="2">
    <source>
        <dbReference type="ARBA" id="ARBA00022801"/>
    </source>
</evidence>
<dbReference type="InterPro" id="IPR000667">
    <property type="entry name" value="Peptidase_S13"/>
</dbReference>
<evidence type="ECO:0000313" key="4">
    <source>
        <dbReference type="Proteomes" id="UP000018890"/>
    </source>
</evidence>
<keyword evidence="3" id="KW-0121">Carboxypeptidase</keyword>
<comment type="caution">
    <text evidence="3">The sequence shown here is derived from an EMBL/GenBank/DDBJ whole genome shotgun (WGS) entry which is preliminary data.</text>
</comment>
<dbReference type="NCBIfam" id="TIGR00666">
    <property type="entry name" value="PBP4"/>
    <property type="match status" value="1"/>
</dbReference>
<keyword evidence="2" id="KW-0378">Hydrolase</keyword>
<name>W4PZM8_9BACI</name>
<dbReference type="GO" id="GO:0000270">
    <property type="term" value="P:peptidoglycan metabolic process"/>
    <property type="evidence" value="ECO:0007669"/>
    <property type="project" value="TreeGrafter"/>
</dbReference>
<sequence>MRYKFLLSLTIVFFLWQMPFSLAQTHMSQFSQNIEEKIRTNTNLDGALVGISVRQAKTGELLYTNNGDLLLRPASNLKLFTAAVALATLGNDYTFETDLRTDGIVKKEVLHGNLFIQGKGDPTLLESDVERLVKKMKQNGIKAIDGDVIGDDSWYDDIRYSIDLPWSDEMFGYGSAISALTVSPDLDYDAGSVILNISPNQKIGKQANIQLEPKTDYVKVINQTKTVSAEEETDLTFKREHGGNKIIVDGTISVNADEQKETVAVWEPTNYALSIFTEKLDENGIKLIGDVKRGESPEKTKRITNHHSIPLSDLLIPFMKLSNNGHAETLIKEMGKVKCNEGSWEKGLEA</sequence>
<protein>
    <submittedName>
        <fullName evidence="3">D-alanyl-D-alanine carboxypeptidase</fullName>
    </submittedName>
</protein>
<dbReference type="InterPro" id="IPR012338">
    <property type="entry name" value="Beta-lactam/transpept-like"/>
</dbReference>
<evidence type="ECO:0000256" key="1">
    <source>
        <dbReference type="ARBA" id="ARBA00006096"/>
    </source>
</evidence>